<name>A0A851HPG0_9GAMM</name>
<proteinExistence type="inferred from homology"/>
<dbReference type="SUPFAM" id="SSF53850">
    <property type="entry name" value="Periplasmic binding protein-like II"/>
    <property type="match status" value="1"/>
</dbReference>
<dbReference type="EMBL" id="JABEVQ010000002">
    <property type="protein sequence ID" value="NWN90787.1"/>
    <property type="molecule type" value="Genomic_DNA"/>
</dbReference>
<dbReference type="Gene3D" id="3.40.190.10">
    <property type="entry name" value="Periplasmic binding protein-like II"/>
    <property type="match status" value="2"/>
</dbReference>
<sequence length="259" mass="29823">MKYLKHRSLSALLPPFMWLLWLAYALSVNTAAANDERVFRFNISPSGYPPYLIVNQEPPSGIMWDVVALITERLGYQLVAEKVPRKRVDQMLMEGYIDGTPRAREWTHKPEKFLFTDPIVEVREVFFTPAISGKTYQSPDDLLSKTLVTHLGYVYPKLQPHFESGAIQRFDVSRDRDMFNFLLHGEHFDAAVADLLVGKWIQKKEGLRGQFNASDKGISSYGFRVMLHKDNQAFARRFNAELAHIRENGELDAILANYR</sequence>
<dbReference type="InterPro" id="IPR001638">
    <property type="entry name" value="Solute-binding_3/MltF_N"/>
</dbReference>
<comment type="caution">
    <text evidence="4">The sequence shown here is derived from an EMBL/GenBank/DDBJ whole genome shotgun (WGS) entry which is preliminary data.</text>
</comment>
<comment type="similarity">
    <text evidence="1">Belongs to the bacterial solute-binding protein 3 family.</text>
</comment>
<gene>
    <name evidence="4" type="ORF">HLV39_04650</name>
</gene>
<evidence type="ECO:0000313" key="5">
    <source>
        <dbReference type="Proteomes" id="UP000536442"/>
    </source>
</evidence>
<evidence type="ECO:0000256" key="1">
    <source>
        <dbReference type="ARBA" id="ARBA00010333"/>
    </source>
</evidence>
<evidence type="ECO:0000259" key="3">
    <source>
        <dbReference type="SMART" id="SM00062"/>
    </source>
</evidence>
<accession>A0A851HPG0</accession>
<dbReference type="Pfam" id="PF00497">
    <property type="entry name" value="SBP_bac_3"/>
    <property type="match status" value="1"/>
</dbReference>
<keyword evidence="2" id="KW-0732">Signal</keyword>
<dbReference type="PANTHER" id="PTHR35936:SF6">
    <property type="entry name" value="AMINO ACID ABC TRANSPORTER SUBSTRATE-BINDING PAAT FAMILY PROTEIN"/>
    <property type="match status" value="1"/>
</dbReference>
<keyword evidence="5" id="KW-1185">Reference proteome</keyword>
<evidence type="ECO:0000313" key="4">
    <source>
        <dbReference type="EMBL" id="NWN90787.1"/>
    </source>
</evidence>
<feature type="domain" description="Solute-binding protein family 3/N-terminal" evidence="3">
    <location>
        <begin position="38"/>
        <end position="259"/>
    </location>
</feature>
<evidence type="ECO:0000256" key="2">
    <source>
        <dbReference type="ARBA" id="ARBA00022729"/>
    </source>
</evidence>
<dbReference type="Proteomes" id="UP000536442">
    <property type="component" value="Unassembled WGS sequence"/>
</dbReference>
<protein>
    <submittedName>
        <fullName evidence="4">Transporter substrate-binding domain-containing protein</fullName>
    </submittedName>
</protein>
<organism evidence="4 5">
    <name type="scientific">Marinobacter adhaerens</name>
    <dbReference type="NCBI Taxonomy" id="1033846"/>
    <lineage>
        <taxon>Bacteria</taxon>
        <taxon>Pseudomonadati</taxon>
        <taxon>Pseudomonadota</taxon>
        <taxon>Gammaproteobacteria</taxon>
        <taxon>Pseudomonadales</taxon>
        <taxon>Marinobacteraceae</taxon>
        <taxon>Marinobacter</taxon>
    </lineage>
</organism>
<reference evidence="4 5" key="1">
    <citation type="submission" date="2020-03" db="EMBL/GenBank/DDBJ databases">
        <title>Metagenomic, metatranscriptomic, and metabolomic analyses revealed the key microbes and metabolic features during the fermentation of ganjang, Korean traditional soy sauce.</title>
        <authorList>
            <person name="Chun B.H."/>
            <person name="Jeon C.O."/>
        </authorList>
    </citation>
    <scope>NUCLEOTIDE SEQUENCE [LARGE SCALE GENOMIC DNA]</scope>
    <source>
        <strain evidence="4 5">KG14</strain>
    </source>
</reference>
<dbReference type="SMART" id="SM00062">
    <property type="entry name" value="PBPb"/>
    <property type="match status" value="1"/>
</dbReference>
<dbReference type="AlphaFoldDB" id="A0A851HPG0"/>
<dbReference type="PANTHER" id="PTHR35936">
    <property type="entry name" value="MEMBRANE-BOUND LYTIC MUREIN TRANSGLYCOSYLASE F"/>
    <property type="match status" value="1"/>
</dbReference>